<dbReference type="EMBL" id="CH476635">
    <property type="protein sequence ID" value="EDN94412.1"/>
    <property type="molecule type" value="Genomic_DNA"/>
</dbReference>
<protein>
    <submittedName>
        <fullName evidence="2">Uncharacterized protein</fullName>
    </submittedName>
</protein>
<proteinExistence type="predicted"/>
<dbReference type="KEGG" id="ssl:SS1G_10285"/>
<dbReference type="InParanoid" id="A7EY70"/>
<organism evidence="2 3">
    <name type="scientific">Sclerotinia sclerotiorum (strain ATCC 18683 / 1980 / Ss-1)</name>
    <name type="common">White mold</name>
    <name type="synonym">Whetzelinia sclerotiorum</name>
    <dbReference type="NCBI Taxonomy" id="665079"/>
    <lineage>
        <taxon>Eukaryota</taxon>
        <taxon>Fungi</taxon>
        <taxon>Dikarya</taxon>
        <taxon>Ascomycota</taxon>
        <taxon>Pezizomycotina</taxon>
        <taxon>Leotiomycetes</taxon>
        <taxon>Helotiales</taxon>
        <taxon>Sclerotiniaceae</taxon>
        <taxon>Sclerotinia</taxon>
    </lineage>
</organism>
<evidence type="ECO:0000313" key="3">
    <source>
        <dbReference type="Proteomes" id="UP000001312"/>
    </source>
</evidence>
<dbReference type="GeneID" id="5484997"/>
<feature type="region of interest" description="Disordered" evidence="1">
    <location>
        <begin position="1"/>
        <end position="29"/>
    </location>
</feature>
<reference evidence="3" key="1">
    <citation type="journal article" date="2011" name="PLoS Genet.">
        <title>Genomic analysis of the necrotrophic fungal pathogens Sclerotinia sclerotiorum and Botrytis cinerea.</title>
        <authorList>
            <person name="Amselem J."/>
            <person name="Cuomo C.A."/>
            <person name="van Kan J.A."/>
            <person name="Viaud M."/>
            <person name="Benito E.P."/>
            <person name="Couloux A."/>
            <person name="Coutinho P.M."/>
            <person name="de Vries R.P."/>
            <person name="Dyer P.S."/>
            <person name="Fillinger S."/>
            <person name="Fournier E."/>
            <person name="Gout L."/>
            <person name="Hahn M."/>
            <person name="Kohn L."/>
            <person name="Lapalu N."/>
            <person name="Plummer K.M."/>
            <person name="Pradier J.M."/>
            <person name="Quevillon E."/>
            <person name="Sharon A."/>
            <person name="Simon A."/>
            <person name="ten Have A."/>
            <person name="Tudzynski B."/>
            <person name="Tudzynski P."/>
            <person name="Wincker P."/>
            <person name="Andrew M."/>
            <person name="Anthouard V."/>
            <person name="Beever R.E."/>
            <person name="Beffa R."/>
            <person name="Benoit I."/>
            <person name="Bouzid O."/>
            <person name="Brault B."/>
            <person name="Chen Z."/>
            <person name="Choquer M."/>
            <person name="Collemare J."/>
            <person name="Cotton P."/>
            <person name="Danchin E.G."/>
            <person name="Da Silva C."/>
            <person name="Gautier A."/>
            <person name="Giraud C."/>
            <person name="Giraud T."/>
            <person name="Gonzalez C."/>
            <person name="Grossetete S."/>
            <person name="Guldener U."/>
            <person name="Henrissat B."/>
            <person name="Howlett B.J."/>
            <person name="Kodira C."/>
            <person name="Kretschmer M."/>
            <person name="Lappartient A."/>
            <person name="Leroch M."/>
            <person name="Levis C."/>
            <person name="Mauceli E."/>
            <person name="Neuveglise C."/>
            <person name="Oeser B."/>
            <person name="Pearson M."/>
            <person name="Poulain J."/>
            <person name="Poussereau N."/>
            <person name="Quesneville H."/>
            <person name="Rascle C."/>
            <person name="Schumacher J."/>
            <person name="Segurens B."/>
            <person name="Sexton A."/>
            <person name="Silva E."/>
            <person name="Sirven C."/>
            <person name="Soanes D.M."/>
            <person name="Talbot N.J."/>
            <person name="Templeton M."/>
            <person name="Yandava C."/>
            <person name="Yarden O."/>
            <person name="Zeng Q."/>
            <person name="Rollins J.A."/>
            <person name="Lebrun M.H."/>
            <person name="Dickman M."/>
        </authorList>
    </citation>
    <scope>NUCLEOTIDE SEQUENCE [LARGE SCALE GENOMIC DNA]</scope>
    <source>
        <strain evidence="3">ATCC 18683 / 1980 / Ss-1</strain>
    </source>
</reference>
<gene>
    <name evidence="2" type="ORF">SS1G_10285</name>
</gene>
<dbReference type="RefSeq" id="XP_001588738.1">
    <property type="nucleotide sequence ID" value="XM_001588688.1"/>
</dbReference>
<evidence type="ECO:0000256" key="1">
    <source>
        <dbReference type="SAM" id="MobiDB-lite"/>
    </source>
</evidence>
<dbReference type="AlphaFoldDB" id="A7EY70"/>
<sequence length="29" mass="3098">MGDGSGLARGTRDLRGSKSTEYLLGRDTQ</sequence>
<evidence type="ECO:0000313" key="2">
    <source>
        <dbReference type="EMBL" id="EDN94412.1"/>
    </source>
</evidence>
<dbReference type="Proteomes" id="UP000001312">
    <property type="component" value="Unassembled WGS sequence"/>
</dbReference>
<accession>A7EY70</accession>
<keyword evidence="3" id="KW-1185">Reference proteome</keyword>
<name>A7EY70_SCLS1</name>
<dbReference type="HOGENOM" id="CLU_3410789_0_0_1"/>